<dbReference type="AlphaFoldDB" id="A0A9Q1HSG9"/>
<dbReference type="PROSITE" id="PS51011">
    <property type="entry name" value="ARID"/>
    <property type="match status" value="1"/>
</dbReference>
<reference evidence="9" key="1">
    <citation type="journal article" date="2023" name="Science">
        <title>Genome structures resolve the early diversification of teleost fishes.</title>
        <authorList>
            <person name="Parey E."/>
            <person name="Louis A."/>
            <person name="Montfort J."/>
            <person name="Bouchez O."/>
            <person name="Roques C."/>
            <person name="Iampietro C."/>
            <person name="Lluch J."/>
            <person name="Castinel A."/>
            <person name="Donnadieu C."/>
            <person name="Desvignes T."/>
            <person name="Floi Bucao C."/>
            <person name="Jouanno E."/>
            <person name="Wen M."/>
            <person name="Mejri S."/>
            <person name="Dirks R."/>
            <person name="Jansen H."/>
            <person name="Henkel C."/>
            <person name="Chen W.J."/>
            <person name="Zahm M."/>
            <person name="Cabau C."/>
            <person name="Klopp C."/>
            <person name="Thompson A.W."/>
            <person name="Robinson-Rechavi M."/>
            <person name="Braasch I."/>
            <person name="Lecointre G."/>
            <person name="Bobe J."/>
            <person name="Postlethwait J.H."/>
            <person name="Berthelot C."/>
            <person name="Roest Crollius H."/>
            <person name="Guiguen Y."/>
        </authorList>
    </citation>
    <scope>NUCLEOTIDE SEQUENCE</scope>
    <source>
        <strain evidence="9">Concon-B</strain>
    </source>
</reference>
<dbReference type="PANTHER" id="PTHR13964">
    <property type="entry name" value="RBP-RELATED"/>
    <property type="match status" value="1"/>
</dbReference>
<keyword evidence="4" id="KW-0010">Activator</keyword>
<dbReference type="GO" id="GO:0000976">
    <property type="term" value="F:transcription cis-regulatory region binding"/>
    <property type="evidence" value="ECO:0007669"/>
    <property type="project" value="TreeGrafter"/>
</dbReference>
<keyword evidence="3" id="KW-0238">DNA-binding</keyword>
<sequence>MSQVRTQEGGTMEPEDGVTEETFLKDLYAYMKNRDTPIERIPHLGFKQIDLFQMFKTVQSLGGYNQVTAHQLWKQVYNKLGGNPRSTSAATCTRRHYEKLIMPYECYLRGEDNKDLTFPRQQKRPRCPSFPHDEEEALRGGKRSMAYGHVPAMHRNSHDFLDNRVRVIPIPLHLQHYFPRAAQRCHPTLHPPPTISTSLPHPDSRTFRVPPPLEVTERPEQHLAVLRTLANEYMSSSGWAEPLNLSCKEGGGISNVSQQPSSFSPTGSNKTPKFLNKVVPLYRAYGVAKEEGPEGLDTELSVGCPSICGTAKPSPADPSAFPLPALKRQVIDLTSSAVSNMSPPVTDATVKTEAFSTSPLWHHGPAFRDALTGNTSETDLQSRKGESPRPSQSPLNLSSSTMSPTGDSGRMEIQIPLALLQNWFKSTFAPGLRNRVSAGALQSAESQMKGSEVKLQMQGNAETLPGRENTSDLSFHQRQRHRDSSFKGGDRNFTGSYTKERHTVNKDHYTGISHHHHSRSPDITAGDWEPKRDCRGAFAPYHPDVFSKRVTGSSPYLQSIDYVARKSSPKGLTDTQDLVAGRKSSQNLSAPMKSPLGPHEQEQGSTGPYRREMSPVLLGPHEKAQSKKGPFNVFMVNNTSSSCQSLTQEEYLKLRQLISSSL</sequence>
<dbReference type="InterPro" id="IPR051232">
    <property type="entry name" value="ARID/SWI1_ChromRemod"/>
</dbReference>
<feature type="region of interest" description="Disordered" evidence="7">
    <location>
        <begin position="582"/>
        <end position="613"/>
    </location>
</feature>
<evidence type="ECO:0000256" key="1">
    <source>
        <dbReference type="ARBA" id="ARBA00004123"/>
    </source>
</evidence>
<dbReference type="InterPro" id="IPR036431">
    <property type="entry name" value="ARID_dom_sf"/>
</dbReference>
<accession>A0A9Q1HSG9</accession>
<evidence type="ECO:0000313" key="10">
    <source>
        <dbReference type="Proteomes" id="UP001152803"/>
    </source>
</evidence>
<proteinExistence type="predicted"/>
<dbReference type="SMART" id="SM01014">
    <property type="entry name" value="ARID"/>
    <property type="match status" value="1"/>
</dbReference>
<evidence type="ECO:0000256" key="3">
    <source>
        <dbReference type="ARBA" id="ARBA00023125"/>
    </source>
</evidence>
<comment type="subcellular location">
    <subcellularLocation>
        <location evidence="1">Nucleus</location>
    </subcellularLocation>
</comment>
<evidence type="ECO:0000256" key="4">
    <source>
        <dbReference type="ARBA" id="ARBA00023159"/>
    </source>
</evidence>
<dbReference type="OrthoDB" id="1938591at2759"/>
<evidence type="ECO:0000256" key="6">
    <source>
        <dbReference type="ARBA" id="ARBA00023242"/>
    </source>
</evidence>
<organism evidence="9 10">
    <name type="scientific">Conger conger</name>
    <name type="common">Conger eel</name>
    <name type="synonym">Muraena conger</name>
    <dbReference type="NCBI Taxonomy" id="82655"/>
    <lineage>
        <taxon>Eukaryota</taxon>
        <taxon>Metazoa</taxon>
        <taxon>Chordata</taxon>
        <taxon>Craniata</taxon>
        <taxon>Vertebrata</taxon>
        <taxon>Euteleostomi</taxon>
        <taxon>Actinopterygii</taxon>
        <taxon>Neopterygii</taxon>
        <taxon>Teleostei</taxon>
        <taxon>Anguilliformes</taxon>
        <taxon>Congridae</taxon>
        <taxon>Conger</taxon>
    </lineage>
</organism>
<dbReference type="GO" id="GO:0006357">
    <property type="term" value="P:regulation of transcription by RNA polymerase II"/>
    <property type="evidence" value="ECO:0007669"/>
    <property type="project" value="TreeGrafter"/>
</dbReference>
<keyword evidence="6" id="KW-0539">Nucleus</keyword>
<evidence type="ECO:0000256" key="2">
    <source>
        <dbReference type="ARBA" id="ARBA00023015"/>
    </source>
</evidence>
<comment type="caution">
    <text evidence="9">The sequence shown here is derived from an EMBL/GenBank/DDBJ whole genome shotgun (WGS) entry which is preliminary data.</text>
</comment>
<dbReference type="Gene3D" id="1.10.150.60">
    <property type="entry name" value="ARID DNA-binding domain"/>
    <property type="match status" value="1"/>
</dbReference>
<evidence type="ECO:0000313" key="9">
    <source>
        <dbReference type="EMBL" id="KAJ8261332.1"/>
    </source>
</evidence>
<evidence type="ECO:0000256" key="5">
    <source>
        <dbReference type="ARBA" id="ARBA00023163"/>
    </source>
</evidence>
<dbReference type="EMBL" id="JAFJMO010000012">
    <property type="protein sequence ID" value="KAJ8261332.1"/>
    <property type="molecule type" value="Genomic_DNA"/>
</dbReference>
<dbReference type="CDD" id="cd16869">
    <property type="entry name" value="ARID_ARID5"/>
    <property type="match status" value="1"/>
</dbReference>
<dbReference type="SMART" id="SM00501">
    <property type="entry name" value="BRIGHT"/>
    <property type="match status" value="1"/>
</dbReference>
<feature type="domain" description="ARID" evidence="8">
    <location>
        <begin position="17"/>
        <end position="109"/>
    </location>
</feature>
<keyword evidence="5" id="KW-0804">Transcription</keyword>
<gene>
    <name evidence="9" type="ORF">COCON_G00170550</name>
</gene>
<keyword evidence="10" id="KW-1185">Reference proteome</keyword>
<dbReference type="SUPFAM" id="SSF46774">
    <property type="entry name" value="ARID-like"/>
    <property type="match status" value="1"/>
</dbReference>
<dbReference type="Proteomes" id="UP001152803">
    <property type="component" value="Unassembled WGS sequence"/>
</dbReference>
<protein>
    <recommendedName>
        <fullName evidence="8">ARID domain-containing protein</fullName>
    </recommendedName>
</protein>
<evidence type="ECO:0000259" key="8">
    <source>
        <dbReference type="PROSITE" id="PS51011"/>
    </source>
</evidence>
<feature type="region of interest" description="Disordered" evidence="7">
    <location>
        <begin position="359"/>
        <end position="409"/>
    </location>
</feature>
<dbReference type="GO" id="GO:0005634">
    <property type="term" value="C:nucleus"/>
    <property type="evidence" value="ECO:0007669"/>
    <property type="project" value="UniProtKB-SubCell"/>
</dbReference>
<name>A0A9Q1HSG9_CONCO</name>
<feature type="region of interest" description="Disordered" evidence="7">
    <location>
        <begin position="461"/>
        <end position="497"/>
    </location>
</feature>
<evidence type="ECO:0000256" key="7">
    <source>
        <dbReference type="SAM" id="MobiDB-lite"/>
    </source>
</evidence>
<feature type="compositionally biased region" description="Polar residues" evidence="7">
    <location>
        <begin position="389"/>
        <end position="406"/>
    </location>
</feature>
<keyword evidence="2" id="KW-0805">Transcription regulation</keyword>
<dbReference type="InterPro" id="IPR001606">
    <property type="entry name" value="ARID_dom"/>
</dbReference>
<dbReference type="Pfam" id="PF01388">
    <property type="entry name" value="ARID"/>
    <property type="match status" value="1"/>
</dbReference>
<dbReference type="PANTHER" id="PTHR13964:SF25">
    <property type="entry name" value="AT-RICH INTERACTIVE DOMAIN-CONTAINING PROTEIN 5A"/>
    <property type="match status" value="1"/>
</dbReference>
<dbReference type="FunFam" id="1.10.150.60:FF:000004">
    <property type="entry name" value="AT-rich interactive domain-containing protein 5B"/>
    <property type="match status" value="1"/>
</dbReference>